<dbReference type="Proteomes" id="UP001500782">
    <property type="component" value="Unassembled WGS sequence"/>
</dbReference>
<feature type="domain" description="6-hydroxymethylpterin diphosphokinase MptE-like" evidence="1">
    <location>
        <begin position="193"/>
        <end position="362"/>
    </location>
</feature>
<evidence type="ECO:0000259" key="1">
    <source>
        <dbReference type="Pfam" id="PF01973"/>
    </source>
</evidence>
<evidence type="ECO:0000313" key="2">
    <source>
        <dbReference type="EMBL" id="GAA0318771.1"/>
    </source>
</evidence>
<keyword evidence="3" id="KW-1185">Reference proteome</keyword>
<dbReference type="PANTHER" id="PTHR41786:SF1">
    <property type="entry name" value="6-HYDROXYMETHYLPTERIN DIPHOSPHOKINASE MPTE-LIKE DOMAIN-CONTAINING PROTEIN"/>
    <property type="match status" value="1"/>
</dbReference>
<protein>
    <submittedName>
        <fullName evidence="2">Motility associated factor glycosyltransferase family protein</fullName>
    </submittedName>
</protein>
<dbReference type="Pfam" id="PF01973">
    <property type="entry name" value="MptE-like"/>
    <property type="match status" value="1"/>
</dbReference>
<name>A0ABN0VW14_9BACI</name>
<proteinExistence type="predicted"/>
<dbReference type="PANTHER" id="PTHR41786">
    <property type="entry name" value="MOTILITY ACCESSORY FACTOR MAF"/>
    <property type="match status" value="1"/>
</dbReference>
<gene>
    <name evidence="2" type="ORF">GCM10008967_06680</name>
</gene>
<dbReference type="EMBL" id="BAAADJ010000005">
    <property type="protein sequence ID" value="GAA0318771.1"/>
    <property type="molecule type" value="Genomic_DNA"/>
</dbReference>
<comment type="caution">
    <text evidence="2">The sequence shown here is derived from an EMBL/GenBank/DDBJ whole genome shotgun (WGS) entry which is preliminary data.</text>
</comment>
<sequence length="594" mass="68519">MSFAQKNISALLSKPYYSEQVINRINEKGNKQLNNDLIFEVESYLKLDSDHKLSENDFNSHINIILFGFFNIELVKNLLSKMSNFSTLTIFEKDIDILLYTFGNKDVSQILEDTRVVLLTGQKSEVRSYINTRVSTRDYSYNLPRIKMISSKYMEITNEEYINEIFHYLINQTKYIASTLGNDINDMLEGFDHSIENWPNLLKSIGVNDLKDKYKGIPAVIVSAGPSLDKNIQYLKDVYGKALILTVDTTLKKVLNLGIVPDSVSTIERPKNMYSIFYEDVDIPKETVFIGPSVVTKKIIDEFDRFIFTGRRGEPTVRAIANALEYESLEIGMSCAHIPFAFANWVGADPIIFIGQDLAFSKEGHTHFGEASDITKDGAKKQELIKVEGNDGESLFTNKFYYQFLIWFQNQIAQNNDKTFINATEGGAKIEGTKSMRFQDAIDLYCLKKVEHLSGTFDSVQSYNKPHKNDKGTQVKDFLEKLIEDSDFISKEAIKYKEWLLNCEIQNHENLRVFFEMRRELDLSLSNNYILNFLAQTITLKYNRSFNSYPVNMSNTEWKKLTSEGVRYYSLIEQVCKALEKRFIKYLSYIESIQ</sequence>
<dbReference type="RefSeq" id="WP_343796358.1">
    <property type="nucleotide sequence ID" value="NZ_BAAADJ010000005.1"/>
</dbReference>
<reference evidence="2 3" key="1">
    <citation type="journal article" date="2019" name="Int. J. Syst. Evol. Microbiol.">
        <title>The Global Catalogue of Microorganisms (GCM) 10K type strain sequencing project: providing services to taxonomists for standard genome sequencing and annotation.</title>
        <authorList>
            <consortium name="The Broad Institute Genomics Platform"/>
            <consortium name="The Broad Institute Genome Sequencing Center for Infectious Disease"/>
            <person name="Wu L."/>
            <person name="Ma J."/>
        </authorList>
    </citation>
    <scope>NUCLEOTIDE SEQUENCE [LARGE SCALE GENOMIC DNA]</scope>
    <source>
        <strain evidence="2 3">JCM 9731</strain>
    </source>
</reference>
<organism evidence="2 3">
    <name type="scientific">Bacillus carboniphilus</name>
    <dbReference type="NCBI Taxonomy" id="86663"/>
    <lineage>
        <taxon>Bacteria</taxon>
        <taxon>Bacillati</taxon>
        <taxon>Bacillota</taxon>
        <taxon>Bacilli</taxon>
        <taxon>Bacillales</taxon>
        <taxon>Bacillaceae</taxon>
        <taxon>Bacillus</taxon>
    </lineage>
</organism>
<dbReference type="InterPro" id="IPR002826">
    <property type="entry name" value="MptE-like"/>
</dbReference>
<evidence type="ECO:0000313" key="3">
    <source>
        <dbReference type="Proteomes" id="UP001500782"/>
    </source>
</evidence>
<accession>A0ABN0VW14</accession>